<keyword evidence="2" id="KW-0347">Helicase</keyword>
<keyword evidence="2" id="KW-0547">Nucleotide-binding</keyword>
<dbReference type="RefSeq" id="WP_092195281.1">
    <property type="nucleotide sequence ID" value="NZ_FOND01000002.1"/>
</dbReference>
<dbReference type="PANTHER" id="PTHR30595">
    <property type="entry name" value="GLPR-RELATED TRANSCRIPTIONAL REPRESSOR"/>
    <property type="match status" value="1"/>
</dbReference>
<dbReference type="EMBL" id="FOND01000002">
    <property type="protein sequence ID" value="SFE06556.1"/>
    <property type="molecule type" value="Genomic_DNA"/>
</dbReference>
<evidence type="ECO:0000259" key="1">
    <source>
        <dbReference type="Pfam" id="PF04326"/>
    </source>
</evidence>
<dbReference type="OrthoDB" id="3885120at2"/>
<organism evidence="2 3">
    <name type="scientific">Blastococcus tunisiensis</name>
    <dbReference type="NCBI Taxonomy" id="1798228"/>
    <lineage>
        <taxon>Bacteria</taxon>
        <taxon>Bacillati</taxon>
        <taxon>Actinomycetota</taxon>
        <taxon>Actinomycetes</taxon>
        <taxon>Geodermatophilales</taxon>
        <taxon>Geodermatophilaceae</taxon>
        <taxon>Blastococcus</taxon>
    </lineage>
</organism>
<dbReference type="Proteomes" id="UP000198589">
    <property type="component" value="Unassembled WGS sequence"/>
</dbReference>
<dbReference type="Gene3D" id="3.30.950.30">
    <property type="entry name" value="Schlafen, AAA domain"/>
    <property type="match status" value="1"/>
</dbReference>
<accession>A0A1I1XGQ8</accession>
<dbReference type="STRING" id="1798228.SAMN05216574_10276"/>
<sequence>MATQDLLKTLSLIWKGSRSASSLEGQSLDFKTEKPHTKETAQDLAEASVCFANAGGGTIVVGITDSGTGPAAFVGATVDIEDLRSRIHALTEPALVTDVEDLPFEGHRLLVIRVPQGLDVYSTKKGLVTRRWNDQCLPMRPADVSRLDDERRGNDWTVQPTDRGIDEIDPDALLRARSLLRGAPDETRRKLADADTLDLAKALKIVTGTRNRLTRAGEILLCRAATSANAEVIVYQYRATPGGEASAVRRWGTPLILSFAETIDAVAARNGITPVNTSSGQQLQVEDYPSVAVREALANAVIHGDYREKRPVQIEHSPEVLTVTSPGPLVSGITPQNILTAGSRARFPSLATAFRILGLAEELGQGVDRMFREMVRSGRSVPEVTEEDHPGLGTRVTFRGGPPNARITRFIAELPDAEREDTDTLLIVRMLCEQKTISATQAADVIQRDLQGTEGVLRRLSSGDAELLEPTAGTVARRHPTYRLRSAALAALGPAVKYHRRATTDVNRKIVEHVREYGTINNSTVQRVFDVDVYQARDILREFVGREILVRVSEQQRGVAVKYGPGPSFPEKRPRKKK</sequence>
<dbReference type="InterPro" id="IPR007421">
    <property type="entry name" value="Schlafen_AlbA_2_dom"/>
</dbReference>
<name>A0A1I1XGQ8_9ACTN</name>
<dbReference type="Pfam" id="PF13749">
    <property type="entry name" value="HATPase_c_4"/>
    <property type="match status" value="1"/>
</dbReference>
<dbReference type="GO" id="GO:0004386">
    <property type="term" value="F:helicase activity"/>
    <property type="evidence" value="ECO:0007669"/>
    <property type="project" value="UniProtKB-KW"/>
</dbReference>
<keyword evidence="2" id="KW-0378">Hydrolase</keyword>
<dbReference type="Gene3D" id="6.10.10.130">
    <property type="match status" value="1"/>
</dbReference>
<evidence type="ECO:0000313" key="2">
    <source>
        <dbReference type="EMBL" id="SFE06556.1"/>
    </source>
</evidence>
<gene>
    <name evidence="2" type="ORF">SAMN05216574_10276</name>
</gene>
<proteinExistence type="predicted"/>
<feature type="domain" description="Schlafen AlbA-2" evidence="1">
    <location>
        <begin position="24"/>
        <end position="139"/>
    </location>
</feature>
<dbReference type="AlphaFoldDB" id="A0A1I1XGQ8"/>
<reference evidence="3" key="1">
    <citation type="submission" date="2016-10" db="EMBL/GenBank/DDBJ databases">
        <authorList>
            <person name="Varghese N."/>
            <person name="Submissions S."/>
        </authorList>
    </citation>
    <scope>NUCLEOTIDE SEQUENCE [LARGE SCALE GENOMIC DNA]</scope>
    <source>
        <strain evidence="3">DSM 46838</strain>
    </source>
</reference>
<keyword evidence="2" id="KW-0067">ATP-binding</keyword>
<dbReference type="InterPro" id="IPR038461">
    <property type="entry name" value="Schlafen_AlbA_2_dom_sf"/>
</dbReference>
<dbReference type="Gene3D" id="3.30.565.60">
    <property type="match status" value="1"/>
</dbReference>
<dbReference type="InterPro" id="IPR038475">
    <property type="entry name" value="RecG_C_sf"/>
</dbReference>
<dbReference type="PANTHER" id="PTHR30595:SF6">
    <property type="entry name" value="SCHLAFEN ALBA-2 DOMAIN-CONTAINING PROTEIN"/>
    <property type="match status" value="1"/>
</dbReference>
<protein>
    <submittedName>
        <fullName evidence="2">ATP-dependent DNA helicase RecG</fullName>
    </submittedName>
</protein>
<keyword evidence="3" id="KW-1185">Reference proteome</keyword>
<evidence type="ECO:0000313" key="3">
    <source>
        <dbReference type="Proteomes" id="UP000198589"/>
    </source>
</evidence>
<dbReference type="Pfam" id="PF04326">
    <property type="entry name" value="SLFN_AlbA_2"/>
    <property type="match status" value="1"/>
</dbReference>